<evidence type="ECO:0008006" key="3">
    <source>
        <dbReference type="Google" id="ProtNLM"/>
    </source>
</evidence>
<dbReference type="Proteomes" id="UP000198915">
    <property type="component" value="Unassembled WGS sequence"/>
</dbReference>
<gene>
    <name evidence="1" type="ORF">SAMN05518846_101479</name>
</gene>
<proteinExistence type="predicted"/>
<dbReference type="STRING" id="1884381.SAMN05518846_101479"/>
<evidence type="ECO:0000313" key="2">
    <source>
        <dbReference type="Proteomes" id="UP000198915"/>
    </source>
</evidence>
<evidence type="ECO:0000313" key="1">
    <source>
        <dbReference type="EMBL" id="SFI90325.1"/>
    </source>
</evidence>
<dbReference type="EMBL" id="FORT01000001">
    <property type="protein sequence ID" value="SFI90325.1"/>
    <property type="molecule type" value="Genomic_DNA"/>
</dbReference>
<accession>A0A1I3M0R6</accession>
<dbReference type="AlphaFoldDB" id="A0A1I3M0R6"/>
<dbReference type="RefSeq" id="WP_092266347.1">
    <property type="nucleotide sequence ID" value="NZ_FORT01000001.1"/>
</dbReference>
<sequence>MLTQDRNTKQMATADRLILPIAANTVIYQGGLVAINAAGEAVPAAATAGLKVAGRAEAHVDNRYSGTGENSIAVGRGIFLYRNSTANPVTAAQLLEDCFVEDDETVRVSTAGTNIRAGKVISLDAKGVWVEIR</sequence>
<reference evidence="2" key="1">
    <citation type="submission" date="2016-10" db="EMBL/GenBank/DDBJ databases">
        <authorList>
            <person name="Varghese N."/>
            <person name="Submissions S."/>
        </authorList>
    </citation>
    <scope>NUCLEOTIDE SEQUENCE [LARGE SCALE GENOMIC DNA]</scope>
    <source>
        <strain evidence="2">OK042</strain>
    </source>
</reference>
<protein>
    <recommendedName>
        <fullName evidence="3">Bacteriophage lambda head decoration protein D</fullName>
    </recommendedName>
</protein>
<organism evidence="1 2">
    <name type="scientific">Brevibacillus centrosporus</name>
    <dbReference type="NCBI Taxonomy" id="54910"/>
    <lineage>
        <taxon>Bacteria</taxon>
        <taxon>Bacillati</taxon>
        <taxon>Bacillota</taxon>
        <taxon>Bacilli</taxon>
        <taxon>Bacillales</taxon>
        <taxon>Paenibacillaceae</taxon>
        <taxon>Brevibacillus</taxon>
    </lineage>
</organism>
<keyword evidence="2" id="KW-1185">Reference proteome</keyword>
<name>A0A1I3M0R6_9BACL</name>